<dbReference type="Proteomes" id="UP000294743">
    <property type="component" value="Unassembled WGS sequence"/>
</dbReference>
<dbReference type="OrthoDB" id="9800461at2"/>
<dbReference type="InterPro" id="IPR015018">
    <property type="entry name" value="DUF1905"/>
</dbReference>
<evidence type="ECO:0000313" key="1">
    <source>
        <dbReference type="EMBL" id="TDW14822.1"/>
    </source>
</evidence>
<dbReference type="RefSeq" id="WP_134170303.1">
    <property type="nucleotide sequence ID" value="NZ_SODD01000030.1"/>
</dbReference>
<reference evidence="1 2" key="1">
    <citation type="submission" date="2019-03" db="EMBL/GenBank/DDBJ databases">
        <title>Genomic Encyclopedia of Type Strains, Phase IV (KMG-IV): sequencing the most valuable type-strain genomes for metagenomic binning, comparative biology and taxonomic classification.</title>
        <authorList>
            <person name="Goeker M."/>
        </authorList>
    </citation>
    <scope>NUCLEOTIDE SEQUENCE [LARGE SCALE GENOMIC DNA]</scope>
    <source>
        <strain evidence="1 2">DSM 28867</strain>
    </source>
</reference>
<dbReference type="Gene3D" id="2.40.30.100">
    <property type="entry name" value="AF2212/PG0164-like"/>
    <property type="match status" value="1"/>
</dbReference>
<protein>
    <submittedName>
        <fullName evidence="1">Uncharacterized protein DUF1905</fullName>
    </submittedName>
</protein>
<comment type="caution">
    <text evidence="1">The sequence shown here is derived from an EMBL/GenBank/DDBJ whole genome shotgun (WGS) entry which is preliminary data.</text>
</comment>
<evidence type="ECO:0000313" key="2">
    <source>
        <dbReference type="Proteomes" id="UP000294743"/>
    </source>
</evidence>
<name>A0A4R7ZCA9_9FIRM</name>
<dbReference type="EMBL" id="SODD01000030">
    <property type="protein sequence ID" value="TDW14822.1"/>
    <property type="molecule type" value="Genomic_DNA"/>
</dbReference>
<dbReference type="Pfam" id="PF08922">
    <property type="entry name" value="DUF1905"/>
    <property type="match status" value="1"/>
</dbReference>
<sequence>MNNITFPYTFKTIIKEATIGKGGAYIEVPFDIKKEFQKGRLPVHATFDGVPYDGSIVNMGLKKENGDICYILGITKAIRNQIGKSIGDQVEVTLQHR</sequence>
<dbReference type="InterPro" id="IPR037079">
    <property type="entry name" value="AF2212/PG0164-like_sf"/>
</dbReference>
<dbReference type="SUPFAM" id="SSF141694">
    <property type="entry name" value="AF2212/PG0164-like"/>
    <property type="match status" value="1"/>
</dbReference>
<proteinExistence type="predicted"/>
<organism evidence="1 2">
    <name type="scientific">Breznakia blatticola</name>
    <dbReference type="NCBI Taxonomy" id="1754012"/>
    <lineage>
        <taxon>Bacteria</taxon>
        <taxon>Bacillati</taxon>
        <taxon>Bacillota</taxon>
        <taxon>Erysipelotrichia</taxon>
        <taxon>Erysipelotrichales</taxon>
        <taxon>Erysipelotrichaceae</taxon>
        <taxon>Breznakia</taxon>
    </lineage>
</organism>
<dbReference type="AlphaFoldDB" id="A0A4R7ZCA9"/>
<gene>
    <name evidence="1" type="ORF">EDD63_13015</name>
</gene>
<accession>A0A4R7ZCA9</accession>
<keyword evidence="2" id="KW-1185">Reference proteome</keyword>